<evidence type="ECO:0000256" key="2">
    <source>
        <dbReference type="RuleBase" id="RU362080"/>
    </source>
</evidence>
<dbReference type="SUPFAM" id="SSF143120">
    <property type="entry name" value="YefM-like"/>
    <property type="match status" value="1"/>
</dbReference>
<gene>
    <name evidence="3" type="ORF">EKO24_013130</name>
</gene>
<proteinExistence type="inferred from homology"/>
<dbReference type="InterPro" id="IPR006442">
    <property type="entry name" value="Antitoxin_Phd/YefM"/>
</dbReference>
<dbReference type="Proteomes" id="UP000733744">
    <property type="component" value="Unassembled WGS sequence"/>
</dbReference>
<reference evidence="3 4" key="1">
    <citation type="journal article" date="2019" name="Antonie Van Leeuwenhoek">
        <title>Description of 'Ca. Methylobacter oryzae' KRF1, a novel species from the environmentally important Methylobacter clade 2.</title>
        <authorList>
            <person name="Khatri K."/>
            <person name="Mohite J.A."/>
            <person name="Pandit P.S."/>
            <person name="Bahulikar R."/>
            <person name="Rahalkar M.C."/>
        </authorList>
    </citation>
    <scope>NUCLEOTIDE SEQUENCE [LARGE SCALE GENOMIC DNA]</scope>
    <source>
        <strain evidence="3 4">KRF1</strain>
    </source>
</reference>
<dbReference type="RefSeq" id="WP_127030480.1">
    <property type="nucleotide sequence ID" value="NZ_RYFG02000102.1"/>
</dbReference>
<dbReference type="InterPro" id="IPR036165">
    <property type="entry name" value="YefM-like_sf"/>
</dbReference>
<dbReference type="EMBL" id="RYFG02000102">
    <property type="protein sequence ID" value="TRW93227.1"/>
    <property type="molecule type" value="Genomic_DNA"/>
</dbReference>
<evidence type="ECO:0000313" key="4">
    <source>
        <dbReference type="Proteomes" id="UP000733744"/>
    </source>
</evidence>
<organism evidence="3 4">
    <name type="scientific">Candidatus Methylobacter oryzae</name>
    <dbReference type="NCBI Taxonomy" id="2497749"/>
    <lineage>
        <taxon>Bacteria</taxon>
        <taxon>Pseudomonadati</taxon>
        <taxon>Pseudomonadota</taxon>
        <taxon>Gammaproteobacteria</taxon>
        <taxon>Methylococcales</taxon>
        <taxon>Methylococcaceae</taxon>
        <taxon>Methylobacter</taxon>
    </lineage>
</organism>
<comment type="similarity">
    <text evidence="1 2">Belongs to the phD/YefM antitoxin family.</text>
</comment>
<name>A0ABY3C9U7_9GAMM</name>
<keyword evidence="4" id="KW-1185">Reference proteome</keyword>
<comment type="function">
    <text evidence="2">Antitoxin component of a type II toxin-antitoxin (TA) system.</text>
</comment>
<comment type="caution">
    <text evidence="3">The sequence shown here is derived from an EMBL/GenBank/DDBJ whole genome shotgun (WGS) entry which is preliminary data.</text>
</comment>
<evidence type="ECO:0000256" key="1">
    <source>
        <dbReference type="ARBA" id="ARBA00009981"/>
    </source>
</evidence>
<accession>A0ABY3C9U7</accession>
<protein>
    <recommendedName>
        <fullName evidence="2">Antitoxin</fullName>
    </recommendedName>
</protein>
<evidence type="ECO:0000313" key="3">
    <source>
        <dbReference type="EMBL" id="TRW93227.1"/>
    </source>
</evidence>
<dbReference type="Gene3D" id="3.40.1620.10">
    <property type="entry name" value="YefM-like domain"/>
    <property type="match status" value="1"/>
</dbReference>
<dbReference type="Pfam" id="PF02604">
    <property type="entry name" value="PhdYeFM_antitox"/>
    <property type="match status" value="1"/>
</dbReference>
<sequence length="88" mass="10117">MPIQQISLQECSSEFPKVFDRVLKNHEVISVRNESEQEIVILDAKEYSGLIETLYLLSNPANADRLREGISQHQQGQVREIDVTTYLD</sequence>